<protein>
    <submittedName>
        <fullName evidence="7">Oligosaccharide flippase family protein</fullName>
    </submittedName>
</protein>
<feature type="transmembrane region" description="Helical" evidence="6">
    <location>
        <begin position="258"/>
        <end position="278"/>
    </location>
</feature>
<organism evidence="7 8">
    <name type="scientific">Myroides albus</name>
    <dbReference type="NCBI Taxonomy" id="2562892"/>
    <lineage>
        <taxon>Bacteria</taxon>
        <taxon>Pseudomonadati</taxon>
        <taxon>Bacteroidota</taxon>
        <taxon>Flavobacteriia</taxon>
        <taxon>Flavobacteriales</taxon>
        <taxon>Flavobacteriaceae</taxon>
        <taxon>Myroides</taxon>
    </lineage>
</organism>
<accession>A0A6I3LLJ4</accession>
<evidence type="ECO:0000256" key="5">
    <source>
        <dbReference type="ARBA" id="ARBA00023136"/>
    </source>
</evidence>
<feature type="transmembrane region" description="Helical" evidence="6">
    <location>
        <begin position="176"/>
        <end position="196"/>
    </location>
</feature>
<evidence type="ECO:0000256" key="1">
    <source>
        <dbReference type="ARBA" id="ARBA00004651"/>
    </source>
</evidence>
<gene>
    <name evidence="7" type="ORF">GJV76_11390</name>
</gene>
<keyword evidence="3 6" id="KW-0812">Transmembrane</keyword>
<reference evidence="7 8" key="1">
    <citation type="submission" date="2019-11" db="EMBL/GenBank/DDBJ databases">
        <title>Genome of Strain BIT-d1.</title>
        <authorList>
            <person name="Yang Y."/>
        </authorList>
    </citation>
    <scope>NUCLEOTIDE SEQUENCE [LARGE SCALE GENOMIC DNA]</scope>
    <source>
        <strain evidence="7 8">BIT-d1</strain>
    </source>
</reference>
<comment type="subcellular location">
    <subcellularLocation>
        <location evidence="1">Cell membrane</location>
        <topology evidence="1">Multi-pass membrane protein</topology>
    </subcellularLocation>
</comment>
<dbReference type="PANTHER" id="PTHR30250:SF30">
    <property type="entry name" value="LIPID III FLIPPASE"/>
    <property type="match status" value="1"/>
</dbReference>
<evidence type="ECO:0000256" key="3">
    <source>
        <dbReference type="ARBA" id="ARBA00022692"/>
    </source>
</evidence>
<evidence type="ECO:0000256" key="6">
    <source>
        <dbReference type="SAM" id="Phobius"/>
    </source>
</evidence>
<dbReference type="RefSeq" id="WP_155092746.1">
    <property type="nucleotide sequence ID" value="NZ_CP102754.1"/>
</dbReference>
<dbReference type="InterPro" id="IPR050833">
    <property type="entry name" value="Poly_Biosynth_Transport"/>
</dbReference>
<evidence type="ECO:0000256" key="4">
    <source>
        <dbReference type="ARBA" id="ARBA00022989"/>
    </source>
</evidence>
<sequence>MKLISTTLYSGLITIVKTTAAFVSTKIVAMFVGAAGVATIGAFGNFLNIVLAFANGAIQTGVVKYTAEYQDDVEKSKKLFSTSFRISVLCSLAIGALLLALSNWLSTLIFATSQYGTIVRVLGVTIVFYALNSLLISVLNGKGLIKIYSIVNMAGSLLGLVLTCVLVYFFQIEGALLALILSQTAIFFVSLFIVYKKKLIVHEIKWSLYDRDIAKKLSGYSLMAIVSAMTVPVAQILIRNMLTVNMGIDSAGIWQGMIRVSDAYLLIINTALGTYYLPKLSTLIDREDITRELYKGFKLIMPLVVVSCLIMYVLRFFVIRILYTPEFYIMEELFLWQLLGDIFKIAAFLLAYLMLAKALTKVYIITEIIFSVLYVVLSYIMIPIYGVKGATLAFFFNYIGYFVFMSIYFKDYLFRNGRV</sequence>
<feature type="transmembrane region" description="Helical" evidence="6">
    <location>
        <begin position="217"/>
        <end position="238"/>
    </location>
</feature>
<feature type="transmembrane region" description="Helical" evidence="6">
    <location>
        <begin position="299"/>
        <end position="322"/>
    </location>
</feature>
<keyword evidence="8" id="KW-1185">Reference proteome</keyword>
<feature type="transmembrane region" description="Helical" evidence="6">
    <location>
        <begin position="334"/>
        <end position="355"/>
    </location>
</feature>
<dbReference type="Proteomes" id="UP000438760">
    <property type="component" value="Unassembled WGS sequence"/>
</dbReference>
<dbReference type="GO" id="GO:0005886">
    <property type="term" value="C:plasma membrane"/>
    <property type="evidence" value="ECO:0007669"/>
    <property type="project" value="UniProtKB-SubCell"/>
</dbReference>
<feature type="transmembrane region" description="Helical" evidence="6">
    <location>
        <begin position="150"/>
        <end position="170"/>
    </location>
</feature>
<dbReference type="EMBL" id="WMJX01000027">
    <property type="protein sequence ID" value="MTG98724.1"/>
    <property type="molecule type" value="Genomic_DNA"/>
</dbReference>
<dbReference type="OrthoDB" id="9769862at2"/>
<keyword evidence="2" id="KW-1003">Cell membrane</keyword>
<comment type="caution">
    <text evidence="7">The sequence shown here is derived from an EMBL/GenBank/DDBJ whole genome shotgun (WGS) entry which is preliminary data.</text>
</comment>
<dbReference type="PANTHER" id="PTHR30250">
    <property type="entry name" value="PST FAMILY PREDICTED COLANIC ACID TRANSPORTER"/>
    <property type="match status" value="1"/>
</dbReference>
<dbReference type="InterPro" id="IPR044550">
    <property type="entry name" value="WzxE"/>
</dbReference>
<feature type="transmembrane region" description="Helical" evidence="6">
    <location>
        <begin position="362"/>
        <end position="385"/>
    </location>
</feature>
<proteinExistence type="predicted"/>
<dbReference type="AlphaFoldDB" id="A0A6I3LLJ4"/>
<feature type="transmembrane region" description="Helical" evidence="6">
    <location>
        <begin position="391"/>
        <end position="409"/>
    </location>
</feature>
<evidence type="ECO:0000256" key="2">
    <source>
        <dbReference type="ARBA" id="ARBA00022475"/>
    </source>
</evidence>
<feature type="transmembrane region" description="Helical" evidence="6">
    <location>
        <begin position="30"/>
        <end position="54"/>
    </location>
</feature>
<evidence type="ECO:0000313" key="7">
    <source>
        <dbReference type="EMBL" id="MTG98724.1"/>
    </source>
</evidence>
<feature type="transmembrane region" description="Helical" evidence="6">
    <location>
        <begin position="84"/>
        <end position="105"/>
    </location>
</feature>
<dbReference type="Pfam" id="PF13440">
    <property type="entry name" value="Polysacc_synt_3"/>
    <property type="match status" value="1"/>
</dbReference>
<feature type="transmembrane region" description="Helical" evidence="6">
    <location>
        <begin position="117"/>
        <end position="138"/>
    </location>
</feature>
<evidence type="ECO:0000313" key="8">
    <source>
        <dbReference type="Proteomes" id="UP000438760"/>
    </source>
</evidence>
<name>A0A6I3LLJ4_9FLAO</name>
<keyword evidence="4 6" id="KW-1133">Transmembrane helix</keyword>
<dbReference type="CDD" id="cd13125">
    <property type="entry name" value="MATE_like_10"/>
    <property type="match status" value="1"/>
</dbReference>
<keyword evidence="5 6" id="KW-0472">Membrane</keyword>
<dbReference type="GO" id="GO:0009246">
    <property type="term" value="P:enterobacterial common antigen biosynthetic process"/>
    <property type="evidence" value="ECO:0007669"/>
    <property type="project" value="InterPro"/>
</dbReference>